<dbReference type="Gene3D" id="3.40.50.300">
    <property type="entry name" value="P-loop containing nucleotide triphosphate hydrolases"/>
    <property type="match status" value="1"/>
</dbReference>
<dbReference type="InterPro" id="IPR057207">
    <property type="entry name" value="FBXL15_LRR"/>
</dbReference>
<dbReference type="Gene3D" id="3.80.10.10">
    <property type="entry name" value="Ribonuclease Inhibitor"/>
    <property type="match status" value="3"/>
</dbReference>
<dbReference type="AlphaFoldDB" id="A0AAU9X676"/>
<evidence type="ECO:0000256" key="3">
    <source>
        <dbReference type="ARBA" id="ARBA00022741"/>
    </source>
</evidence>
<evidence type="ECO:0000313" key="7">
    <source>
        <dbReference type="Proteomes" id="UP001159428"/>
    </source>
</evidence>
<sequence length="1227" mass="136176">MASAVAPSFRSSKETTNYAMLCRLLVDVRAHILRKTFDKRRPTGDLNAVLSSPPVHAVLNSLRKKQILSPSLWRKLYPTIKSTVSSKDFDIPLLMVLLRSICGLVRPATGWDTLPSAADATLEAEIVRINCFRNKVYRHASEASVDDSTFNQYWQDIQDALVRLGGADYQSAIDDLKKECMDPDFEEHYIELLKQCIMDEVSIKERLDEMEAIVNPKKRAGDKVVAEYSDTLKESIKSHTEYLAQASPTTSKVRTDDIFTNILMQHGRKPVEDPHVKRKERLRRYGQISGKQINSSQEIIIPTDGKRKKRLRQYGQISGKKIKSSQQIFIPTDGKHPKSVLVTGKAGIGKTLFCQKLIRDWADNKLFRSRANAEVPDFKFAYLLTFRQLNQLGDDPVTLKDILNRSSVLDDHSNIDDSIFEYILHHSEEVLIIIDGYDECSQREYIASDSDEKYPTNAKEKMPVAALCAKLIKGKILRGSVVMITSRPDESDEMKAKDIYFDRYVEITGFSEPQVKEYIGKYFKNNDRMKNIVMDHITKNVNLVSFAHIPVLCFLMCSYFEYTLQQPKKNNPLPVKTSDLYDEVVNMFVRRHDTKKRASLNKTLDGLSKLAAQLLLERKFLFFKEDLKTLNLHEVELILCGSGLLHCGPPFRKSFSETTKHFCFTHLTLQEYLAARWFVETRTIPPKHVSTEVVLFMSGILSKQKDNEFEEKMIIHTFYSDDLLEKEAKRGHLISKCLLRYEDIEFAKGIVKRFHDVFDIRNGSFDLSRMEDVDCPAVSFALNVLGALSEEKESEWNTITTLKLASCTVTDADVASLCQALQTPTCKVTELDLGGNQITDAGVASLCQALQTPTCKVTELYLGANQITDAGVASLCQALQTPTCKVIKLYLGFNQITDAGVASLCQALQTPTCKVTELYVSGNQITDAGVASLCHALQTPTCKLTELHLGANQITDAGVASLCQALQTPTCKVTELDLRGNLITDAGVASLCQALQTPTCKITELRLGGKQITDAGVASLCQALQTPTCKVIKLSLGGNQITDAGVASLCQALQAPTCKVTELDLDLHHITDAGVASLCQALQAPTCKVTELDLDYNHIADAGVASLCQALQAPTCKVTKLDLVFNQITDAGVASLCQALQAPTCKVTELDLGYNHITDAGVASLCQALQAPTCKVTELDLGYNHITDAGVASLCQALQAPTCKVTKLNMEKNHITNAAMDRLKNIL</sequence>
<dbReference type="InterPro" id="IPR051261">
    <property type="entry name" value="NLR"/>
</dbReference>
<keyword evidence="4" id="KW-0067">ATP-binding</keyword>
<dbReference type="SMART" id="SM00368">
    <property type="entry name" value="LRR_RI"/>
    <property type="match status" value="14"/>
</dbReference>
<organism evidence="6 7">
    <name type="scientific">Pocillopora meandrina</name>
    <dbReference type="NCBI Taxonomy" id="46732"/>
    <lineage>
        <taxon>Eukaryota</taxon>
        <taxon>Metazoa</taxon>
        <taxon>Cnidaria</taxon>
        <taxon>Anthozoa</taxon>
        <taxon>Hexacorallia</taxon>
        <taxon>Scleractinia</taxon>
        <taxon>Astrocoeniina</taxon>
        <taxon>Pocilloporidae</taxon>
        <taxon>Pocillopora</taxon>
    </lineage>
</organism>
<keyword evidence="1" id="KW-0433">Leucine-rich repeat</keyword>
<protein>
    <recommendedName>
        <fullName evidence="5">NACHT domain-containing protein</fullName>
    </recommendedName>
</protein>
<evidence type="ECO:0000259" key="5">
    <source>
        <dbReference type="PROSITE" id="PS50837"/>
    </source>
</evidence>
<dbReference type="Pfam" id="PF13516">
    <property type="entry name" value="LRR_6"/>
    <property type="match status" value="8"/>
</dbReference>
<keyword evidence="2" id="KW-0677">Repeat</keyword>
<dbReference type="Pfam" id="PF18738">
    <property type="entry name" value="HEPN_DZIP3"/>
    <property type="match status" value="1"/>
</dbReference>
<dbReference type="InterPro" id="IPR027417">
    <property type="entry name" value="P-loop_NTPase"/>
</dbReference>
<evidence type="ECO:0000256" key="2">
    <source>
        <dbReference type="ARBA" id="ARBA00022737"/>
    </source>
</evidence>
<keyword evidence="7" id="KW-1185">Reference proteome</keyword>
<keyword evidence="3" id="KW-0547">Nucleotide-binding</keyword>
<feature type="non-terminal residue" evidence="6">
    <location>
        <position position="1227"/>
    </location>
</feature>
<evidence type="ECO:0000256" key="4">
    <source>
        <dbReference type="ARBA" id="ARBA00022840"/>
    </source>
</evidence>
<dbReference type="GO" id="GO:0005524">
    <property type="term" value="F:ATP binding"/>
    <property type="evidence" value="ECO:0007669"/>
    <property type="project" value="UniProtKB-KW"/>
</dbReference>
<dbReference type="CDD" id="cd00116">
    <property type="entry name" value="LRR_RI"/>
    <property type="match status" value="1"/>
</dbReference>
<dbReference type="InterPro" id="IPR032675">
    <property type="entry name" value="LRR_dom_sf"/>
</dbReference>
<dbReference type="EMBL" id="CALNXJ010000031">
    <property type="protein sequence ID" value="CAH3137864.1"/>
    <property type="molecule type" value="Genomic_DNA"/>
</dbReference>
<comment type="caution">
    <text evidence="6">The sequence shown here is derived from an EMBL/GenBank/DDBJ whole genome shotgun (WGS) entry which is preliminary data.</text>
</comment>
<dbReference type="PANTHER" id="PTHR24106">
    <property type="entry name" value="NACHT, LRR AND CARD DOMAINS-CONTAINING"/>
    <property type="match status" value="1"/>
</dbReference>
<name>A0AAU9X676_9CNID</name>
<evidence type="ECO:0000313" key="6">
    <source>
        <dbReference type="EMBL" id="CAH3137864.1"/>
    </source>
</evidence>
<gene>
    <name evidence="6" type="ORF">PMEA_00017896</name>
</gene>
<evidence type="ECO:0000256" key="1">
    <source>
        <dbReference type="ARBA" id="ARBA00022614"/>
    </source>
</evidence>
<accession>A0AAU9X676</accession>
<dbReference type="InterPro" id="IPR007111">
    <property type="entry name" value="NACHT_NTPase"/>
</dbReference>
<reference evidence="6 7" key="1">
    <citation type="submission" date="2022-05" db="EMBL/GenBank/DDBJ databases">
        <authorList>
            <consortium name="Genoscope - CEA"/>
            <person name="William W."/>
        </authorList>
    </citation>
    <scope>NUCLEOTIDE SEQUENCE [LARGE SCALE GENOMIC DNA]</scope>
</reference>
<dbReference type="InterPro" id="IPR001611">
    <property type="entry name" value="Leu-rich_rpt"/>
</dbReference>
<dbReference type="Pfam" id="PF25372">
    <property type="entry name" value="DUF7885"/>
    <property type="match status" value="1"/>
</dbReference>
<dbReference type="SUPFAM" id="SSF52540">
    <property type="entry name" value="P-loop containing nucleoside triphosphate hydrolases"/>
    <property type="match status" value="1"/>
</dbReference>
<dbReference type="Proteomes" id="UP001159428">
    <property type="component" value="Unassembled WGS sequence"/>
</dbReference>
<dbReference type="Pfam" id="PF05729">
    <property type="entry name" value="NACHT"/>
    <property type="match status" value="1"/>
</dbReference>
<feature type="domain" description="NACHT" evidence="5">
    <location>
        <begin position="338"/>
        <end position="489"/>
    </location>
</feature>
<proteinExistence type="predicted"/>
<dbReference type="SUPFAM" id="SSF52047">
    <property type="entry name" value="RNI-like"/>
    <property type="match status" value="2"/>
</dbReference>
<dbReference type="InterPro" id="IPR041249">
    <property type="entry name" value="HEPN_DZIP3"/>
</dbReference>
<dbReference type="PROSITE" id="PS50837">
    <property type="entry name" value="NACHT"/>
    <property type="match status" value="1"/>
</dbReference>